<sequence length="333" mass="38595">MVQQLLIQYKQILSDYIANRQEQNLYVGQNYVRQLMKKNVAPEDVINIHKKAIEEIYDDLPEKLSYAYEFLIEVMVQFGLKFREHQSLLIKQEELRIEMDIATRIQNHLLKTTVPQIESLDIGMLSIPLRQMNGDCVYCFLYDKKDYLSFAVTDVVGKGVPAALCMSMVKNGLETLEYANNNPSHVLEVLNRIIEKSVDDSMFVSSFYGRYDLANDVLTYGSAGHEPGLYFRASDESFHDLESKGLLLGVLPEVKYPQFDIQLKENDFVVIMTDGVTEIRDIEVNESRNIIKEITYLHRHLSAQEICEKVYSELQKLQDYAMKDDFTIFILKK</sequence>
<dbReference type="Proteomes" id="UP000030595">
    <property type="component" value="Unassembled WGS sequence"/>
</dbReference>
<dbReference type="PROSITE" id="PS51746">
    <property type="entry name" value="PPM_2"/>
    <property type="match status" value="1"/>
</dbReference>
<dbReference type="InterPro" id="IPR017944">
    <property type="entry name" value="KaiA/RbsU_helical_domain_sf"/>
</dbReference>
<proteinExistence type="predicted"/>
<organism evidence="3 4">
    <name type="scientific">Ureibacillus massiliensis 4400831 = CIP 108448 = CCUG 49529</name>
    <dbReference type="NCBI Taxonomy" id="1211035"/>
    <lineage>
        <taxon>Bacteria</taxon>
        <taxon>Bacillati</taxon>
        <taxon>Bacillota</taxon>
        <taxon>Bacilli</taxon>
        <taxon>Bacillales</taxon>
        <taxon>Caryophanaceae</taxon>
        <taxon>Ureibacillus</taxon>
    </lineage>
</organism>
<dbReference type="PANTHER" id="PTHR43156:SF15">
    <property type="entry name" value="PHOSPHOSERINE PHOSPHATASE RSBU"/>
    <property type="match status" value="1"/>
</dbReference>
<evidence type="ECO:0000259" key="2">
    <source>
        <dbReference type="PROSITE" id="PS51746"/>
    </source>
</evidence>
<dbReference type="InterPro" id="IPR001932">
    <property type="entry name" value="PPM-type_phosphatase-like_dom"/>
</dbReference>
<gene>
    <name evidence="3" type="ORF">CD30_04480</name>
</gene>
<keyword evidence="4" id="KW-1185">Reference proteome</keyword>
<comment type="caution">
    <text evidence="3">The sequence shown here is derived from an EMBL/GenBank/DDBJ whole genome shotgun (WGS) entry which is preliminary data.</text>
</comment>
<dbReference type="InterPro" id="IPR052016">
    <property type="entry name" value="Bact_Sigma-Reg"/>
</dbReference>
<dbReference type="SUPFAM" id="SSF101215">
    <property type="entry name" value="KaiA/RbsU domain"/>
    <property type="match status" value="1"/>
</dbReference>
<dbReference type="GO" id="GO:0016791">
    <property type="term" value="F:phosphatase activity"/>
    <property type="evidence" value="ECO:0007669"/>
    <property type="project" value="TreeGrafter"/>
</dbReference>
<dbReference type="SMART" id="SM00331">
    <property type="entry name" value="PP2C_SIG"/>
    <property type="match status" value="1"/>
</dbReference>
<dbReference type="SUPFAM" id="SSF81606">
    <property type="entry name" value="PP2C-like"/>
    <property type="match status" value="1"/>
</dbReference>
<dbReference type="PANTHER" id="PTHR43156">
    <property type="entry name" value="STAGE II SPORULATION PROTEIN E-RELATED"/>
    <property type="match status" value="1"/>
</dbReference>
<accession>A0A0A3J9K5</accession>
<protein>
    <submittedName>
        <fullName evidence="3">Phosphoserine phosphatase</fullName>
    </submittedName>
</protein>
<name>A0A0A3J9K5_9BACL</name>
<dbReference type="EMBL" id="JPVQ01000004">
    <property type="protein sequence ID" value="KGR91838.1"/>
    <property type="molecule type" value="Genomic_DNA"/>
</dbReference>
<dbReference type="Pfam" id="PF08673">
    <property type="entry name" value="RsbU_N"/>
    <property type="match status" value="1"/>
</dbReference>
<dbReference type="eggNOG" id="COG2208">
    <property type="taxonomic scope" value="Bacteria"/>
</dbReference>
<dbReference type="Pfam" id="PF07228">
    <property type="entry name" value="SpoIIE"/>
    <property type="match status" value="1"/>
</dbReference>
<evidence type="ECO:0000313" key="4">
    <source>
        <dbReference type="Proteomes" id="UP000030595"/>
    </source>
</evidence>
<dbReference type="Gene3D" id="3.60.40.10">
    <property type="entry name" value="PPM-type phosphatase domain"/>
    <property type="match status" value="1"/>
</dbReference>
<evidence type="ECO:0000256" key="1">
    <source>
        <dbReference type="ARBA" id="ARBA00022801"/>
    </source>
</evidence>
<evidence type="ECO:0000313" key="3">
    <source>
        <dbReference type="EMBL" id="KGR91838.1"/>
    </source>
</evidence>
<keyword evidence="1" id="KW-0378">Hydrolase</keyword>
<dbReference type="Gene3D" id="1.10.1240.30">
    <property type="entry name" value="KaiA/RbsU domain"/>
    <property type="match status" value="1"/>
</dbReference>
<dbReference type="InterPro" id="IPR014787">
    <property type="entry name" value="PSer_Pase_RsbU_N"/>
</dbReference>
<dbReference type="AlphaFoldDB" id="A0A0A3J9K5"/>
<reference evidence="3 4" key="1">
    <citation type="submission" date="2014-02" db="EMBL/GenBank/DDBJ databases">
        <title>Draft genome sequence of Lysinibacillus massiliensis CCUG 49529.</title>
        <authorList>
            <person name="Zhang F."/>
            <person name="Wang G."/>
            <person name="Zhang L."/>
        </authorList>
    </citation>
    <scope>NUCLEOTIDE SEQUENCE [LARGE SCALE GENOMIC DNA]</scope>
    <source>
        <strain evidence="3 4">CCUG 49529</strain>
    </source>
</reference>
<dbReference type="InterPro" id="IPR036457">
    <property type="entry name" value="PPM-type-like_dom_sf"/>
</dbReference>
<feature type="domain" description="PPM-type phosphatase" evidence="2">
    <location>
        <begin position="121"/>
        <end position="333"/>
    </location>
</feature>